<dbReference type="EMBL" id="CAKKLH010000289">
    <property type="protein sequence ID" value="CAH0108931.1"/>
    <property type="molecule type" value="Genomic_DNA"/>
</dbReference>
<sequence>MDDDWFELDASSDELERMPNLGIPIPLRPGENENGNGGSSHSSEETYETNPATPEERLQAVERTRIERNTLEAVLEQQCDELNEYVLNHGRRSIINHLKGGLKRRMEQLRIAHLEYNKALHINHEPFDDPYIYIIGHEIRVRGCLDLVKNYLHSRRDSPASSVSRRSIPESFHTADEYLVRRPPPGDDRPNPAPQPPPGNVRPNPAPQPHPGNARPNPVPQPPPGNGQPNPAAPPMPYVPPPGYGQPHPAAPPMPYTPHTLGHGHHNPLTPRSPFTPHRPLPVGRRRSDDWIHTRLRTPIAGTPGADGLTPNWLMNALPQIKIEIFKGDPKEWPTFISSFRDMIHNVVPSDAQRHAFLKQLLSPEVRSYIAEYLEDPSTYYEALEELKKRYGQPQVVARSHLMALMNLPAVKDDDPHALAKLNRTLHGAMHALRTGGYEQDLDSGMTLEHVVSRLPQRMRSTWGVKVYRMAPNRATLLDLAKWIDEMVMGEMMTRPTSSKHATPYKEKKPEGSPFLKKPASLFDKKPLVFHTSSPPPVHQKPSATPSSPSAPRKSTLKKCAYCGDAHSVKSCNTFKALDVTARAEWVKEKRLCFRCLNGAHRIAECDSTAICKVEGCTQRHHPLLHGAPRVFPINPATSSTPKNKPVAMATIDNEPDDSTSLAIVPVIVSANGIDFSTFAFLDQGATLNIIREDIAEKLKCSGTKKRVSFGSFHGMDPEFDSMKISVTIKSLDRSFEAELEKVSTVPKEYLKLPRPLEELKEVRERYAHLRDIKFAALGQPTMLIGGGNQWLHLRMDERRPPNGNKCTLWNSHSVRMDESPTEELLLRQVEKLWETDSFPIVTPVKPLESTEDQLARSKLDASIKFDGARYEVGLPWISDKVILPDNYLAALRRLYSIEHKFNRDSAFAEKYAAVIDDYISKGFAKPLKKSELAGTIGRNWYLPHHGVVNPQKPGKVRVVFDASAKHEGVALNEVLLKGPSLVNDIGTTLLLFREKTFSLSGDIQQMFLQVGVKKEDRSALRFLWRPPGTRNPPTVYEMQRQIFGSISSPFICSQVLRHIADLNREEFPQAAERVYTNFYVDNLLDSFYTKAEANQAVKDSTALLKKGGFHLNQWLSSSREVLALIPESDRNQPRLNLDLDDLPTERTLGVLYDSESDHFIFDVKCNVEANTKRQILSAVSTLYDPLGFLSPIVLSAKRVLQELWLVGVDWDQPVPDTIMQQWNRWTATLSALKDFKVPRALTLSNEIKNIQLHAFCDASTLGFGSVVYLRVTYATDVVNVNFVSSKSRVAPLRPLTVPKLELQGAVVALRLVKFIKSSLRITINQIFYWSDSKTVLQWIFSKTCRFQTFVANRVSEILEHSRPIEWRHVPGVENPADECSRGLFPAEIMENDRWLTGPAFLKQEEITWPQPIKLTEPNEDDPEVSATKWVGVLYGPAPENRIRTLLDKIL</sequence>
<feature type="region of interest" description="Disordered" evidence="1">
    <location>
        <begin position="155"/>
        <end position="286"/>
    </location>
</feature>
<evidence type="ECO:0000313" key="2">
    <source>
        <dbReference type="EMBL" id="CAH0108931.1"/>
    </source>
</evidence>
<feature type="region of interest" description="Disordered" evidence="1">
    <location>
        <begin position="495"/>
        <end position="517"/>
    </location>
</feature>
<dbReference type="GO" id="GO:0071897">
    <property type="term" value="P:DNA biosynthetic process"/>
    <property type="evidence" value="ECO:0007669"/>
    <property type="project" value="UniProtKB-ARBA"/>
</dbReference>
<feature type="region of interest" description="Disordered" evidence="1">
    <location>
        <begin position="1"/>
        <end position="56"/>
    </location>
</feature>
<keyword evidence="3" id="KW-1185">Reference proteome</keyword>
<feature type="region of interest" description="Disordered" evidence="1">
    <location>
        <begin position="529"/>
        <end position="553"/>
    </location>
</feature>
<dbReference type="PANTHER" id="PTHR47331:SF1">
    <property type="entry name" value="GAG-LIKE PROTEIN"/>
    <property type="match status" value="1"/>
</dbReference>
<dbReference type="CDD" id="cd01644">
    <property type="entry name" value="RT_pepA17"/>
    <property type="match status" value="1"/>
</dbReference>
<comment type="caution">
    <text evidence="2">The sequence shown here is derived from an EMBL/GenBank/DDBJ whole genome shotgun (WGS) entry which is preliminary data.</text>
</comment>
<feature type="compositionally biased region" description="Low complexity" evidence="1">
    <location>
        <begin position="541"/>
        <end position="553"/>
    </location>
</feature>
<gene>
    <name evidence="2" type="ORF">DGAL_LOCUS12389</name>
</gene>
<feature type="compositionally biased region" description="Pro residues" evidence="1">
    <location>
        <begin position="191"/>
        <end position="210"/>
    </location>
</feature>
<dbReference type="PANTHER" id="PTHR47331">
    <property type="entry name" value="PHD-TYPE DOMAIN-CONTAINING PROTEIN"/>
    <property type="match status" value="1"/>
</dbReference>
<protein>
    <recommendedName>
        <fullName evidence="4">Peptidase A2 domain-containing protein</fullName>
    </recommendedName>
</protein>
<accession>A0A8J2RQU7</accession>
<evidence type="ECO:0000256" key="1">
    <source>
        <dbReference type="SAM" id="MobiDB-lite"/>
    </source>
</evidence>
<proteinExistence type="predicted"/>
<dbReference type="Pfam" id="PF05380">
    <property type="entry name" value="Peptidase_A17"/>
    <property type="match status" value="1"/>
</dbReference>
<dbReference type="InterPro" id="IPR043502">
    <property type="entry name" value="DNA/RNA_pol_sf"/>
</dbReference>
<evidence type="ECO:0000313" key="3">
    <source>
        <dbReference type="Proteomes" id="UP000789390"/>
    </source>
</evidence>
<organism evidence="2 3">
    <name type="scientific">Daphnia galeata</name>
    <dbReference type="NCBI Taxonomy" id="27404"/>
    <lineage>
        <taxon>Eukaryota</taxon>
        <taxon>Metazoa</taxon>
        <taxon>Ecdysozoa</taxon>
        <taxon>Arthropoda</taxon>
        <taxon>Crustacea</taxon>
        <taxon>Branchiopoda</taxon>
        <taxon>Diplostraca</taxon>
        <taxon>Cladocera</taxon>
        <taxon>Anomopoda</taxon>
        <taxon>Daphniidae</taxon>
        <taxon>Daphnia</taxon>
    </lineage>
</organism>
<dbReference type="OrthoDB" id="6378730at2759"/>
<dbReference type="SUPFAM" id="SSF56672">
    <property type="entry name" value="DNA/RNA polymerases"/>
    <property type="match status" value="1"/>
</dbReference>
<dbReference type="Proteomes" id="UP000789390">
    <property type="component" value="Unassembled WGS sequence"/>
</dbReference>
<dbReference type="InterPro" id="IPR008042">
    <property type="entry name" value="Retrotrans_Pao"/>
</dbReference>
<name>A0A8J2RQU7_9CRUS</name>
<evidence type="ECO:0008006" key="4">
    <source>
        <dbReference type="Google" id="ProtNLM"/>
    </source>
</evidence>
<feature type="compositionally biased region" description="Pro residues" evidence="1">
    <location>
        <begin position="217"/>
        <end position="256"/>
    </location>
</feature>
<feature type="compositionally biased region" description="Acidic residues" evidence="1">
    <location>
        <begin position="1"/>
        <end position="13"/>
    </location>
</feature>
<dbReference type="Pfam" id="PF03564">
    <property type="entry name" value="DUF1759"/>
    <property type="match status" value="1"/>
</dbReference>
<reference evidence="2" key="1">
    <citation type="submission" date="2021-11" db="EMBL/GenBank/DDBJ databases">
        <authorList>
            <person name="Schell T."/>
        </authorList>
    </citation>
    <scope>NUCLEOTIDE SEQUENCE</scope>
    <source>
        <strain evidence="2">M5</strain>
    </source>
</reference>
<feature type="compositionally biased region" description="Basic and acidic residues" evidence="1">
    <location>
        <begin position="173"/>
        <end position="190"/>
    </location>
</feature>
<dbReference type="InterPro" id="IPR005312">
    <property type="entry name" value="DUF1759"/>
</dbReference>